<dbReference type="PANTHER" id="PTHR42878:SF7">
    <property type="entry name" value="SENSOR HISTIDINE KINASE GLRK"/>
    <property type="match status" value="1"/>
</dbReference>
<dbReference type="InterPro" id="IPR036890">
    <property type="entry name" value="HATPase_C_sf"/>
</dbReference>
<keyword evidence="11" id="KW-0067">ATP-binding</keyword>
<dbReference type="SUPFAM" id="SSF55785">
    <property type="entry name" value="PYP-like sensor domain (PAS domain)"/>
    <property type="match status" value="1"/>
</dbReference>
<dbReference type="InterPro" id="IPR003594">
    <property type="entry name" value="HATPase_dom"/>
</dbReference>
<evidence type="ECO:0000313" key="19">
    <source>
        <dbReference type="EMBL" id="KAE9634408.1"/>
    </source>
</evidence>
<dbReference type="CDD" id="cd06225">
    <property type="entry name" value="HAMP"/>
    <property type="match status" value="1"/>
</dbReference>
<comment type="caution">
    <text evidence="19">The sequence shown here is derived from an EMBL/GenBank/DDBJ whole genome shotgun (WGS) entry which is preliminary data.</text>
</comment>
<dbReference type="RefSeq" id="WP_158740139.1">
    <property type="nucleotide sequence ID" value="NZ_WSLF01000005.1"/>
</dbReference>
<reference evidence="19 20" key="1">
    <citation type="submission" date="2019-12" db="EMBL/GenBank/DDBJ databases">
        <title>Defluviitalea raffinosedens, isolated from a biogas fermenter, genome sequencing and characterization.</title>
        <authorList>
            <person name="Rettenmaier R."/>
            <person name="Schneider M."/>
            <person name="Neuhaus K."/>
            <person name="Liebl W."/>
            <person name="Zverlov V."/>
        </authorList>
    </citation>
    <scope>NUCLEOTIDE SEQUENCE [LARGE SCALE GENOMIC DNA]</scope>
    <source>
        <strain evidence="19 20">249c-K6</strain>
    </source>
</reference>
<dbReference type="Proteomes" id="UP000483018">
    <property type="component" value="Unassembled WGS sequence"/>
</dbReference>
<keyword evidence="7" id="KW-0808">Transferase</keyword>
<keyword evidence="9" id="KW-0547">Nucleotide-binding</keyword>
<dbReference type="InterPro" id="IPR003660">
    <property type="entry name" value="HAMP_dom"/>
</dbReference>
<dbReference type="GO" id="GO:0000156">
    <property type="term" value="F:phosphorelay response regulator activity"/>
    <property type="evidence" value="ECO:0007669"/>
    <property type="project" value="TreeGrafter"/>
</dbReference>
<dbReference type="SMART" id="SM00388">
    <property type="entry name" value="HisKA"/>
    <property type="match status" value="1"/>
</dbReference>
<keyword evidence="8 15" id="KW-0812">Transmembrane</keyword>
<organism evidence="19 20">
    <name type="scientific">Defluviitalea raffinosedens</name>
    <dbReference type="NCBI Taxonomy" id="1450156"/>
    <lineage>
        <taxon>Bacteria</taxon>
        <taxon>Bacillati</taxon>
        <taxon>Bacillota</taxon>
        <taxon>Clostridia</taxon>
        <taxon>Lachnospirales</taxon>
        <taxon>Defluviitaleaceae</taxon>
        <taxon>Defluviitalea</taxon>
    </lineage>
</organism>
<evidence type="ECO:0000259" key="17">
    <source>
        <dbReference type="PROSITE" id="PS50109"/>
    </source>
</evidence>
<accession>A0A7C8HI59</accession>
<feature type="domain" description="HAMP" evidence="18">
    <location>
        <begin position="185"/>
        <end position="237"/>
    </location>
</feature>
<dbReference type="InterPro" id="IPR000014">
    <property type="entry name" value="PAS"/>
</dbReference>
<dbReference type="Pfam" id="PF00512">
    <property type="entry name" value="HisKA"/>
    <property type="match status" value="1"/>
</dbReference>
<feature type="transmembrane region" description="Helical" evidence="15">
    <location>
        <begin position="164"/>
        <end position="183"/>
    </location>
</feature>
<dbReference type="InterPro" id="IPR005467">
    <property type="entry name" value="His_kinase_dom"/>
</dbReference>
<dbReference type="GO" id="GO:0005524">
    <property type="term" value="F:ATP binding"/>
    <property type="evidence" value="ECO:0007669"/>
    <property type="project" value="UniProtKB-KW"/>
</dbReference>
<dbReference type="SMART" id="SM00304">
    <property type="entry name" value="HAMP"/>
    <property type="match status" value="1"/>
</dbReference>
<dbReference type="SMART" id="SM00091">
    <property type="entry name" value="PAS"/>
    <property type="match status" value="1"/>
</dbReference>
<evidence type="ECO:0000256" key="8">
    <source>
        <dbReference type="ARBA" id="ARBA00022692"/>
    </source>
</evidence>
<dbReference type="InterPro" id="IPR035965">
    <property type="entry name" value="PAS-like_dom_sf"/>
</dbReference>
<dbReference type="AlphaFoldDB" id="A0A7C8HI59"/>
<evidence type="ECO:0000256" key="15">
    <source>
        <dbReference type="SAM" id="Phobius"/>
    </source>
</evidence>
<keyword evidence="5" id="KW-1003">Cell membrane</keyword>
<dbReference type="InterPro" id="IPR050351">
    <property type="entry name" value="BphY/WalK/GraS-like"/>
</dbReference>
<dbReference type="GO" id="GO:0005886">
    <property type="term" value="C:plasma membrane"/>
    <property type="evidence" value="ECO:0007669"/>
    <property type="project" value="UniProtKB-SubCell"/>
</dbReference>
<dbReference type="SMART" id="SM00387">
    <property type="entry name" value="HATPase_c"/>
    <property type="match status" value="1"/>
</dbReference>
<proteinExistence type="predicted"/>
<evidence type="ECO:0000256" key="16">
    <source>
        <dbReference type="SAM" id="SignalP"/>
    </source>
</evidence>
<dbReference type="FunFam" id="3.30.565.10:FF:000023">
    <property type="entry name" value="PAS domain-containing sensor histidine kinase"/>
    <property type="match status" value="1"/>
</dbReference>
<dbReference type="Pfam" id="PF02518">
    <property type="entry name" value="HATPase_c"/>
    <property type="match status" value="1"/>
</dbReference>
<evidence type="ECO:0000256" key="11">
    <source>
        <dbReference type="ARBA" id="ARBA00022840"/>
    </source>
</evidence>
<feature type="chain" id="PRO_5039275681" description="histidine kinase" evidence="16">
    <location>
        <begin position="22"/>
        <end position="584"/>
    </location>
</feature>
<evidence type="ECO:0000256" key="14">
    <source>
        <dbReference type="ARBA" id="ARBA00023136"/>
    </source>
</evidence>
<name>A0A7C8HI59_9FIRM</name>
<dbReference type="OrthoDB" id="9813151at2"/>
<comment type="subcellular location">
    <subcellularLocation>
        <location evidence="2">Cell membrane</location>
    </subcellularLocation>
    <subcellularLocation>
        <location evidence="3">Membrane raft</location>
        <topology evidence="3">Multi-pass membrane protein</topology>
    </subcellularLocation>
</comment>
<dbReference type="SUPFAM" id="SSF158472">
    <property type="entry name" value="HAMP domain-like"/>
    <property type="match status" value="1"/>
</dbReference>
<keyword evidence="10" id="KW-0418">Kinase</keyword>
<keyword evidence="16" id="KW-0732">Signal</keyword>
<dbReference type="InterPro" id="IPR036097">
    <property type="entry name" value="HisK_dim/P_sf"/>
</dbReference>
<dbReference type="SUPFAM" id="SSF55874">
    <property type="entry name" value="ATPase domain of HSP90 chaperone/DNA topoisomerase II/histidine kinase"/>
    <property type="match status" value="1"/>
</dbReference>
<dbReference type="SUPFAM" id="SSF47384">
    <property type="entry name" value="Homodimeric domain of signal transducing histidine kinase"/>
    <property type="match status" value="1"/>
</dbReference>
<dbReference type="GO" id="GO:0045121">
    <property type="term" value="C:membrane raft"/>
    <property type="evidence" value="ECO:0007669"/>
    <property type="project" value="UniProtKB-SubCell"/>
</dbReference>
<dbReference type="FunFam" id="1.10.287.130:FF:000001">
    <property type="entry name" value="Two-component sensor histidine kinase"/>
    <property type="match status" value="1"/>
</dbReference>
<dbReference type="Pfam" id="PF00672">
    <property type="entry name" value="HAMP"/>
    <property type="match status" value="1"/>
</dbReference>
<feature type="signal peptide" evidence="16">
    <location>
        <begin position="1"/>
        <end position="21"/>
    </location>
</feature>
<evidence type="ECO:0000256" key="13">
    <source>
        <dbReference type="ARBA" id="ARBA00023012"/>
    </source>
</evidence>
<dbReference type="GO" id="GO:0007234">
    <property type="term" value="P:osmosensory signaling via phosphorelay pathway"/>
    <property type="evidence" value="ECO:0007669"/>
    <property type="project" value="TreeGrafter"/>
</dbReference>
<dbReference type="Gene3D" id="3.30.450.20">
    <property type="entry name" value="PAS domain"/>
    <property type="match status" value="2"/>
</dbReference>
<keyword evidence="12 15" id="KW-1133">Transmembrane helix</keyword>
<comment type="catalytic activity">
    <reaction evidence="1">
        <text>ATP + protein L-histidine = ADP + protein N-phospho-L-histidine.</text>
        <dbReference type="EC" id="2.7.13.3"/>
    </reaction>
</comment>
<dbReference type="EC" id="2.7.13.3" evidence="4"/>
<evidence type="ECO:0000256" key="9">
    <source>
        <dbReference type="ARBA" id="ARBA00022741"/>
    </source>
</evidence>
<evidence type="ECO:0000259" key="18">
    <source>
        <dbReference type="PROSITE" id="PS50885"/>
    </source>
</evidence>
<evidence type="ECO:0000313" key="20">
    <source>
        <dbReference type="Proteomes" id="UP000483018"/>
    </source>
</evidence>
<dbReference type="PANTHER" id="PTHR42878">
    <property type="entry name" value="TWO-COMPONENT HISTIDINE KINASE"/>
    <property type="match status" value="1"/>
</dbReference>
<keyword evidence="6" id="KW-0597">Phosphoprotein</keyword>
<sequence length="584" mass="66883">MQRRLLITYTVLIVFSCLATAYSALQTSQKYYTNRLKHELSVQGKLLTDLFINEFKSVEEMDFQNFAIEYGKSVNARLTIIDQNGKVLGDSESSPEIMENHINRPEIIKALQNEIGFSKRYSETLGVHLIYIACPIKTKDFTGVLRLSVPLVEIQEMNRTIADYSMIGILFGVIIAIIAAFIFSKKFSRPIRQLVYAAEEIAKGNYNKKVYVDGDEEIEKLATSFNYMAKELKYSIFQLKHKNIQLESIMNSMINGIIAVDSGLHIMLMNPVAYKIFSVKEDYVYGKLFYEVVRNSKILEALERSVQNQESIVDELELDEQTKILRIYTSPITLTEQGERIIGTLLVIQDITQIRKLEQMRSDFVSSVSHELKTPLTSIRGFVDTLKNGALENQKVAERFLDIIDIETERLYRLIQDILSLSEIETREVDIDMSMQDMNELIDEVFAILRPKAEEKGIALEKDIEDRIFFYCNADRMKQILINLIDNGIKYTEKGKVKLICKTEQDTLKVIVEDTGIGISKEHIPRLFERFYRVDKGRSRKMGGTGLGLSIVKHIVKLYDGTIEVNSKEGVGSIFTVTLPRIKN</sequence>
<dbReference type="PROSITE" id="PS50109">
    <property type="entry name" value="HIS_KIN"/>
    <property type="match status" value="1"/>
</dbReference>
<dbReference type="Gene3D" id="3.30.565.10">
    <property type="entry name" value="Histidine kinase-like ATPase, C-terminal domain"/>
    <property type="match status" value="1"/>
</dbReference>
<feature type="domain" description="Histidine kinase" evidence="17">
    <location>
        <begin position="367"/>
        <end position="583"/>
    </location>
</feature>
<protein>
    <recommendedName>
        <fullName evidence="4">histidine kinase</fullName>
        <ecNumber evidence="4">2.7.13.3</ecNumber>
    </recommendedName>
</protein>
<evidence type="ECO:0000256" key="3">
    <source>
        <dbReference type="ARBA" id="ARBA00004314"/>
    </source>
</evidence>
<dbReference type="GO" id="GO:0030295">
    <property type="term" value="F:protein kinase activator activity"/>
    <property type="evidence" value="ECO:0007669"/>
    <property type="project" value="TreeGrafter"/>
</dbReference>
<dbReference type="PROSITE" id="PS51257">
    <property type="entry name" value="PROKAR_LIPOPROTEIN"/>
    <property type="match status" value="1"/>
</dbReference>
<keyword evidence="14 15" id="KW-0472">Membrane</keyword>
<dbReference type="EMBL" id="WSLF01000005">
    <property type="protein sequence ID" value="KAE9634408.1"/>
    <property type="molecule type" value="Genomic_DNA"/>
</dbReference>
<dbReference type="GO" id="GO:0006355">
    <property type="term" value="P:regulation of DNA-templated transcription"/>
    <property type="evidence" value="ECO:0007669"/>
    <property type="project" value="InterPro"/>
</dbReference>
<evidence type="ECO:0000256" key="1">
    <source>
        <dbReference type="ARBA" id="ARBA00000085"/>
    </source>
</evidence>
<dbReference type="InterPro" id="IPR004358">
    <property type="entry name" value="Sig_transdc_His_kin-like_C"/>
</dbReference>
<dbReference type="NCBIfam" id="NF046044">
    <property type="entry name" value="PnpS"/>
    <property type="match status" value="1"/>
</dbReference>
<keyword evidence="13" id="KW-0902">Two-component regulatory system</keyword>
<dbReference type="GO" id="GO:0000155">
    <property type="term" value="F:phosphorelay sensor kinase activity"/>
    <property type="evidence" value="ECO:0007669"/>
    <property type="project" value="InterPro"/>
</dbReference>
<evidence type="ECO:0000256" key="10">
    <source>
        <dbReference type="ARBA" id="ARBA00022777"/>
    </source>
</evidence>
<gene>
    <name evidence="19" type="ORF">GND95_06970</name>
</gene>
<dbReference type="CDD" id="cd00130">
    <property type="entry name" value="PAS"/>
    <property type="match status" value="1"/>
</dbReference>
<dbReference type="InterPro" id="IPR003661">
    <property type="entry name" value="HisK_dim/P_dom"/>
</dbReference>
<dbReference type="PROSITE" id="PS50885">
    <property type="entry name" value="HAMP"/>
    <property type="match status" value="1"/>
</dbReference>
<evidence type="ECO:0000256" key="2">
    <source>
        <dbReference type="ARBA" id="ARBA00004236"/>
    </source>
</evidence>
<dbReference type="Gene3D" id="1.10.287.130">
    <property type="match status" value="1"/>
</dbReference>
<dbReference type="CDD" id="cd16922">
    <property type="entry name" value="HATPase_EvgS-ArcB-TorS-like"/>
    <property type="match status" value="1"/>
</dbReference>
<evidence type="ECO:0000256" key="7">
    <source>
        <dbReference type="ARBA" id="ARBA00022679"/>
    </source>
</evidence>
<dbReference type="InterPro" id="IPR013767">
    <property type="entry name" value="PAS_fold"/>
</dbReference>
<evidence type="ECO:0000256" key="5">
    <source>
        <dbReference type="ARBA" id="ARBA00022475"/>
    </source>
</evidence>
<keyword evidence="20" id="KW-1185">Reference proteome</keyword>
<evidence type="ECO:0000256" key="6">
    <source>
        <dbReference type="ARBA" id="ARBA00022553"/>
    </source>
</evidence>
<dbReference type="Gene3D" id="1.10.8.500">
    <property type="entry name" value="HAMP domain in histidine kinase"/>
    <property type="match status" value="1"/>
</dbReference>
<dbReference type="CDD" id="cd00082">
    <property type="entry name" value="HisKA"/>
    <property type="match status" value="1"/>
</dbReference>
<dbReference type="Pfam" id="PF00989">
    <property type="entry name" value="PAS"/>
    <property type="match status" value="1"/>
</dbReference>
<evidence type="ECO:0000256" key="12">
    <source>
        <dbReference type="ARBA" id="ARBA00022989"/>
    </source>
</evidence>
<dbReference type="PRINTS" id="PR00344">
    <property type="entry name" value="BCTRLSENSOR"/>
</dbReference>
<evidence type="ECO:0000256" key="4">
    <source>
        <dbReference type="ARBA" id="ARBA00012438"/>
    </source>
</evidence>